<organism evidence="2 3">
    <name type="scientific">Bianquea renquensis</name>
    <dbReference type="NCBI Taxonomy" id="2763661"/>
    <lineage>
        <taxon>Bacteria</taxon>
        <taxon>Bacillati</taxon>
        <taxon>Bacillota</taxon>
        <taxon>Clostridia</taxon>
        <taxon>Eubacteriales</taxon>
        <taxon>Bianqueaceae</taxon>
        <taxon>Bianquea</taxon>
    </lineage>
</organism>
<name>A0A926DS27_9FIRM</name>
<proteinExistence type="predicted"/>
<dbReference type="SUPFAM" id="SSF101478">
    <property type="entry name" value="ADP-ribosylglycohydrolase"/>
    <property type="match status" value="1"/>
</dbReference>
<comment type="cofactor">
    <cofactor evidence="1">
        <name>Mg(2+)</name>
        <dbReference type="ChEBI" id="CHEBI:18420"/>
    </cofactor>
    <text evidence="1">Binds 2 magnesium ions per subunit.</text>
</comment>
<gene>
    <name evidence="2" type="ORF">H8730_05445</name>
</gene>
<feature type="binding site" evidence="1">
    <location>
        <position position="258"/>
    </location>
    <ligand>
        <name>Mg(2+)</name>
        <dbReference type="ChEBI" id="CHEBI:18420"/>
        <label>1</label>
    </ligand>
</feature>
<sequence>MTLSYTTYHNKLRSCFLGKTVGGTLGMPYEGNLDTRAVTFYDPVPTRMVPNDDLDLQVVNLETLLRYGFPVNRRHLGDLWRRHILDFPDEYGVAQHNTLAGLYAPLSGRYNNKFHGGMGAAIRSELWACLAPGDPNLAAALAREDACTDHTEDGIDAAMFLAAVESLAFVERDLAALVHTGMSCISPEGRLYRALQSVLDWWDQSLDTLKIRELILSTYPSDNWTDVSINLAFILLAWLAGEQDFSKAICTAAGLGYDTDCTCATLGAIMGILYPDGIERRWLEPIGEDLVLSDCIVGIHEPNSISSFCEIIASLCPQTLRYYHSFMQLADIPETAQKVSLPAPWSPSPCVIEWDRDSAESLVALSPLAILLQYPSTVALQPNVPGDFTVKLRNSSPSAFDGTLCLRVPLGWKITPSTFSLHIRPLEEVTLPVVITPGPCTKRRPNYNPILFVLERSDGFRWQEEAGLVLTIPWMRKAESSNDWEAIEAAQNFQIVPRGAYHYRTAVKFPSGKGLCRMTVQGTRKLTASLNGTPILSHDGLVYVPAFHRSAPVAAFTMKSGWNILDIAVEDGDAGEIFVGFASIAGCGEWINGCEWSTAPLEVDGV</sequence>
<feature type="binding site" evidence="1">
    <location>
        <position position="260"/>
    </location>
    <ligand>
        <name>Mg(2+)</name>
        <dbReference type="ChEBI" id="CHEBI:18420"/>
        <label>1</label>
    </ligand>
</feature>
<protein>
    <submittedName>
        <fullName evidence="2">ADP-ribosylglycohydrolase family protein</fullName>
    </submittedName>
</protein>
<evidence type="ECO:0000313" key="3">
    <source>
        <dbReference type="Proteomes" id="UP000657006"/>
    </source>
</evidence>
<dbReference type="AlphaFoldDB" id="A0A926DS27"/>
<dbReference type="GO" id="GO:0046872">
    <property type="term" value="F:metal ion binding"/>
    <property type="evidence" value="ECO:0007669"/>
    <property type="project" value="UniProtKB-KW"/>
</dbReference>
<feature type="binding site" evidence="1">
    <location>
        <position position="53"/>
    </location>
    <ligand>
        <name>Mg(2+)</name>
        <dbReference type="ChEBI" id="CHEBI:18420"/>
        <label>1</label>
    </ligand>
</feature>
<keyword evidence="3" id="KW-1185">Reference proteome</keyword>
<comment type="caution">
    <text evidence="2">The sequence shown here is derived from an EMBL/GenBank/DDBJ whole genome shotgun (WGS) entry which is preliminary data.</text>
</comment>
<dbReference type="Proteomes" id="UP000657006">
    <property type="component" value="Unassembled WGS sequence"/>
</dbReference>
<evidence type="ECO:0000256" key="1">
    <source>
        <dbReference type="PIRSR" id="PIRSR605502-1"/>
    </source>
</evidence>
<dbReference type="InterPro" id="IPR005502">
    <property type="entry name" value="Ribosyl_crysJ1"/>
</dbReference>
<keyword evidence="1" id="KW-0460">Magnesium</keyword>
<dbReference type="EMBL" id="JACRSQ010000006">
    <property type="protein sequence ID" value="MBC8542983.1"/>
    <property type="molecule type" value="Genomic_DNA"/>
</dbReference>
<dbReference type="RefSeq" id="WP_177715333.1">
    <property type="nucleotide sequence ID" value="NZ_JACRSQ010000006.1"/>
</dbReference>
<evidence type="ECO:0000313" key="2">
    <source>
        <dbReference type="EMBL" id="MBC8542983.1"/>
    </source>
</evidence>
<reference evidence="2" key="1">
    <citation type="submission" date="2020-08" db="EMBL/GenBank/DDBJ databases">
        <title>Genome public.</title>
        <authorList>
            <person name="Liu C."/>
            <person name="Sun Q."/>
        </authorList>
    </citation>
    <scope>NUCLEOTIDE SEQUENCE</scope>
    <source>
        <strain evidence="2">NSJ-32</strain>
    </source>
</reference>
<dbReference type="InterPro" id="IPR036705">
    <property type="entry name" value="Ribosyl_crysJ1_sf"/>
</dbReference>
<dbReference type="Pfam" id="PF03747">
    <property type="entry name" value="ADP_ribosyl_GH"/>
    <property type="match status" value="1"/>
</dbReference>
<keyword evidence="1" id="KW-0479">Metal-binding</keyword>
<dbReference type="Gene3D" id="1.10.4080.10">
    <property type="entry name" value="ADP-ribosylation/Crystallin J1"/>
    <property type="match status" value="1"/>
</dbReference>
<feature type="binding site" evidence="1">
    <location>
        <position position="52"/>
    </location>
    <ligand>
        <name>Mg(2+)</name>
        <dbReference type="ChEBI" id="CHEBI:18420"/>
        <label>1</label>
    </ligand>
</feature>
<accession>A0A926DS27</accession>